<dbReference type="KEGG" id="kbs:EPA93_43570"/>
<dbReference type="RefSeq" id="WP_129893559.1">
    <property type="nucleotide sequence ID" value="NZ_CP035758.1"/>
</dbReference>
<dbReference type="Proteomes" id="UP000290365">
    <property type="component" value="Chromosome"/>
</dbReference>
<feature type="region of interest" description="Disordered" evidence="12">
    <location>
        <begin position="1"/>
        <end position="30"/>
    </location>
</feature>
<evidence type="ECO:0000256" key="3">
    <source>
        <dbReference type="ARBA" id="ARBA00007931"/>
    </source>
</evidence>
<comment type="cofactor">
    <cofactor evidence="1">
        <name>Zn(2+)</name>
        <dbReference type="ChEBI" id="CHEBI:29105"/>
    </cofactor>
</comment>
<evidence type="ECO:0000313" key="15">
    <source>
        <dbReference type="EMBL" id="QBD82490.1"/>
    </source>
</evidence>
<evidence type="ECO:0000256" key="12">
    <source>
        <dbReference type="SAM" id="MobiDB-lite"/>
    </source>
</evidence>
<evidence type="ECO:0000256" key="7">
    <source>
        <dbReference type="ARBA" id="ARBA00022801"/>
    </source>
</evidence>
<protein>
    <submittedName>
        <fullName evidence="15">Site-2 protease family protein</fullName>
    </submittedName>
</protein>
<accession>A0A4P6K3W4</accession>
<keyword evidence="9 13" id="KW-1133">Transmembrane helix</keyword>
<dbReference type="OrthoDB" id="9781963at2"/>
<evidence type="ECO:0000256" key="13">
    <source>
        <dbReference type="SAM" id="Phobius"/>
    </source>
</evidence>
<evidence type="ECO:0000256" key="8">
    <source>
        <dbReference type="ARBA" id="ARBA00022833"/>
    </source>
</evidence>
<feature type="domain" description="Peptidase M50" evidence="14">
    <location>
        <begin position="129"/>
        <end position="202"/>
    </location>
</feature>
<dbReference type="AlphaFoldDB" id="A0A4P6K3W4"/>
<keyword evidence="6" id="KW-0479">Metal-binding</keyword>
<dbReference type="GO" id="GO:0008237">
    <property type="term" value="F:metallopeptidase activity"/>
    <property type="evidence" value="ECO:0007669"/>
    <property type="project" value="UniProtKB-KW"/>
</dbReference>
<keyword evidence="4 15" id="KW-0645">Protease</keyword>
<keyword evidence="5 13" id="KW-0812">Transmembrane</keyword>
<dbReference type="GO" id="GO:0006508">
    <property type="term" value="P:proteolysis"/>
    <property type="evidence" value="ECO:0007669"/>
    <property type="project" value="UniProtKB-KW"/>
</dbReference>
<comment type="similarity">
    <text evidence="3">Belongs to the peptidase M50B family.</text>
</comment>
<evidence type="ECO:0000256" key="5">
    <source>
        <dbReference type="ARBA" id="ARBA00022692"/>
    </source>
</evidence>
<keyword evidence="7" id="KW-0378">Hydrolase</keyword>
<feature type="transmembrane region" description="Helical" evidence="13">
    <location>
        <begin position="153"/>
        <end position="171"/>
    </location>
</feature>
<comment type="subcellular location">
    <subcellularLocation>
        <location evidence="2">Membrane</location>
        <topology evidence="2">Multi-pass membrane protein</topology>
    </subcellularLocation>
</comment>
<dbReference type="PANTHER" id="PTHR39188">
    <property type="entry name" value="MEMBRANE-ASSOCIATED ZINC METALLOPROTEASE M50B"/>
    <property type="match status" value="1"/>
</dbReference>
<keyword evidence="16" id="KW-1185">Reference proteome</keyword>
<evidence type="ECO:0000256" key="9">
    <source>
        <dbReference type="ARBA" id="ARBA00022989"/>
    </source>
</evidence>
<evidence type="ECO:0000259" key="14">
    <source>
        <dbReference type="Pfam" id="PF02163"/>
    </source>
</evidence>
<evidence type="ECO:0000256" key="1">
    <source>
        <dbReference type="ARBA" id="ARBA00001947"/>
    </source>
</evidence>
<proteinExistence type="inferred from homology"/>
<evidence type="ECO:0000256" key="6">
    <source>
        <dbReference type="ARBA" id="ARBA00022723"/>
    </source>
</evidence>
<dbReference type="CDD" id="cd06160">
    <property type="entry name" value="S2P-M50_like_2"/>
    <property type="match status" value="1"/>
</dbReference>
<organism evidence="15 16">
    <name type="scientific">Ktedonosporobacter rubrisoli</name>
    <dbReference type="NCBI Taxonomy" id="2509675"/>
    <lineage>
        <taxon>Bacteria</taxon>
        <taxon>Bacillati</taxon>
        <taxon>Chloroflexota</taxon>
        <taxon>Ktedonobacteria</taxon>
        <taxon>Ktedonobacterales</taxon>
        <taxon>Ktedonosporobacteraceae</taxon>
        <taxon>Ktedonosporobacter</taxon>
    </lineage>
</organism>
<name>A0A4P6K3W4_KTERU</name>
<dbReference type="Pfam" id="PF02163">
    <property type="entry name" value="Peptidase_M50"/>
    <property type="match status" value="1"/>
</dbReference>
<gene>
    <name evidence="15" type="ORF">EPA93_43570</name>
</gene>
<dbReference type="PANTHER" id="PTHR39188:SF3">
    <property type="entry name" value="STAGE IV SPORULATION PROTEIN FB"/>
    <property type="match status" value="1"/>
</dbReference>
<evidence type="ECO:0000256" key="2">
    <source>
        <dbReference type="ARBA" id="ARBA00004141"/>
    </source>
</evidence>
<dbReference type="GO" id="GO:0016020">
    <property type="term" value="C:membrane"/>
    <property type="evidence" value="ECO:0007669"/>
    <property type="project" value="UniProtKB-SubCell"/>
</dbReference>
<dbReference type="GO" id="GO:0046872">
    <property type="term" value="F:metal ion binding"/>
    <property type="evidence" value="ECO:0007669"/>
    <property type="project" value="UniProtKB-KW"/>
</dbReference>
<dbReference type="InterPro" id="IPR008915">
    <property type="entry name" value="Peptidase_M50"/>
</dbReference>
<evidence type="ECO:0000313" key="16">
    <source>
        <dbReference type="Proteomes" id="UP000290365"/>
    </source>
</evidence>
<sequence length="334" mass="36109">MDYAHPDYYQQPPEAARFMPPQNEALTEPPNYSDNAQAEYSYMPVKAYRGPADIESYTAQMSAEAQAAQNGAGEKKKRKGLAGIGGVLLAAVAWLLKLKGLVFLLKFGWAGISALISIVIYATFLGWPFAIGLVAMFFIHEMGHAIVMKLKGIPMGAMIFIPMLGAAVTMRNMPQNARDEAEVGIAGPLAGAIAASVCLAVAEINPHSHAAWAPLAYLGFFLNLFNLIPVVPFDGGRVLAAIDRRIWIIGFIALLAFQIWSWFNGNPSLWLLLIVIMAATQLWSRGTASGNASYYQVPVGTRIILTLLYFGLVAVLALGMSMAHALMPIGTHIL</sequence>
<reference evidence="15 16" key="1">
    <citation type="submission" date="2019-01" db="EMBL/GenBank/DDBJ databases">
        <title>Ktedonosporobacter rubrisoli SCAWS-G2.</title>
        <authorList>
            <person name="Huang Y."/>
            <person name="Yan B."/>
        </authorList>
    </citation>
    <scope>NUCLEOTIDE SEQUENCE [LARGE SCALE GENOMIC DNA]</scope>
    <source>
        <strain evidence="15 16">SCAWS-G2</strain>
    </source>
</reference>
<evidence type="ECO:0000256" key="4">
    <source>
        <dbReference type="ARBA" id="ARBA00022670"/>
    </source>
</evidence>
<feature type="transmembrane region" description="Helical" evidence="13">
    <location>
        <begin position="269"/>
        <end position="286"/>
    </location>
</feature>
<dbReference type="EMBL" id="CP035758">
    <property type="protein sequence ID" value="QBD82490.1"/>
    <property type="molecule type" value="Genomic_DNA"/>
</dbReference>
<keyword evidence="11 13" id="KW-0472">Membrane</keyword>
<feature type="transmembrane region" description="Helical" evidence="13">
    <location>
        <begin position="214"/>
        <end position="233"/>
    </location>
</feature>
<feature type="transmembrane region" description="Helical" evidence="13">
    <location>
        <begin position="80"/>
        <end position="96"/>
    </location>
</feature>
<keyword evidence="8" id="KW-0862">Zinc</keyword>
<feature type="transmembrane region" description="Helical" evidence="13">
    <location>
        <begin position="183"/>
        <end position="202"/>
    </location>
</feature>
<feature type="transmembrane region" description="Helical" evidence="13">
    <location>
        <begin position="245"/>
        <end position="263"/>
    </location>
</feature>
<evidence type="ECO:0000256" key="11">
    <source>
        <dbReference type="ARBA" id="ARBA00023136"/>
    </source>
</evidence>
<evidence type="ECO:0000256" key="10">
    <source>
        <dbReference type="ARBA" id="ARBA00023049"/>
    </source>
</evidence>
<keyword evidence="10" id="KW-0482">Metalloprotease</keyword>
<feature type="transmembrane region" description="Helical" evidence="13">
    <location>
        <begin position="307"/>
        <end position="327"/>
    </location>
</feature>